<dbReference type="Proteomes" id="UP000595636">
    <property type="component" value="Chromosome"/>
</dbReference>
<sequence>MNRISVDSMVARADQGMAGMVVDAELLAGLKGSRGGCPVTHGAAGAAPFRF</sequence>
<organism evidence="1 2">
    <name type="scientific">Streptomyces liliifuscus</name>
    <dbReference type="NCBI Taxonomy" id="2797636"/>
    <lineage>
        <taxon>Bacteria</taxon>
        <taxon>Bacillati</taxon>
        <taxon>Actinomycetota</taxon>
        <taxon>Actinomycetes</taxon>
        <taxon>Kitasatosporales</taxon>
        <taxon>Streptomycetaceae</taxon>
        <taxon>Streptomyces</taxon>
    </lineage>
</organism>
<proteinExistence type="predicted"/>
<evidence type="ECO:0000313" key="1">
    <source>
        <dbReference type="EMBL" id="QQM46300.1"/>
    </source>
</evidence>
<keyword evidence="2" id="KW-1185">Reference proteome</keyword>
<accession>A0A7T7L4L7</accession>
<dbReference type="AlphaFoldDB" id="A0A7T7L4L7"/>
<evidence type="ECO:0000313" key="2">
    <source>
        <dbReference type="Proteomes" id="UP000595636"/>
    </source>
</evidence>
<dbReference type="RefSeq" id="WP_200401133.1">
    <property type="nucleotide sequence ID" value="NZ_CP066831.1"/>
</dbReference>
<protein>
    <submittedName>
        <fullName evidence="1">Uncharacterized protein</fullName>
    </submittedName>
</protein>
<gene>
    <name evidence="1" type="ORF">JEQ17_47455</name>
</gene>
<reference evidence="1 2" key="1">
    <citation type="submission" date="2020-12" db="EMBL/GenBank/DDBJ databases">
        <title>A novel species.</title>
        <authorList>
            <person name="Li K."/>
        </authorList>
    </citation>
    <scope>NUCLEOTIDE SEQUENCE [LARGE SCALE GENOMIC DNA]</scope>
    <source>
        <strain evidence="1 2">ZYC-3</strain>
    </source>
</reference>
<name>A0A7T7L4L7_9ACTN</name>
<dbReference type="KEGG" id="slf:JEQ17_47455"/>
<dbReference type="EMBL" id="CP066831">
    <property type="protein sequence ID" value="QQM46300.1"/>
    <property type="molecule type" value="Genomic_DNA"/>
</dbReference>